<organism evidence="1 2">
    <name type="scientific">Amantichitinum ursilacus</name>
    <dbReference type="NCBI Taxonomy" id="857265"/>
    <lineage>
        <taxon>Bacteria</taxon>
        <taxon>Pseudomonadati</taxon>
        <taxon>Pseudomonadota</taxon>
        <taxon>Betaproteobacteria</taxon>
        <taxon>Neisseriales</taxon>
        <taxon>Chitinibacteraceae</taxon>
        <taxon>Amantichitinum</taxon>
    </lineage>
</organism>
<dbReference type="Proteomes" id="UP000037939">
    <property type="component" value="Unassembled WGS sequence"/>
</dbReference>
<protein>
    <submittedName>
        <fullName evidence="1">Uncharacterized protein</fullName>
    </submittedName>
</protein>
<accession>A0A0N0GPB8</accession>
<dbReference type="AlphaFoldDB" id="A0A0N0GPB8"/>
<evidence type="ECO:0000313" key="2">
    <source>
        <dbReference type="Proteomes" id="UP000037939"/>
    </source>
</evidence>
<evidence type="ECO:0000313" key="1">
    <source>
        <dbReference type="EMBL" id="KPC53662.1"/>
    </source>
</evidence>
<comment type="caution">
    <text evidence="1">The sequence shown here is derived from an EMBL/GenBank/DDBJ whole genome shotgun (WGS) entry which is preliminary data.</text>
</comment>
<name>A0A0N0GPB8_9NEIS</name>
<keyword evidence="2" id="KW-1185">Reference proteome</keyword>
<reference evidence="1 2" key="1">
    <citation type="submission" date="2015-07" db="EMBL/GenBank/DDBJ databases">
        <title>Draft genome sequence of the Amantichitinum ursilacus IGB-41, a new chitin-degrading bacterium.</title>
        <authorList>
            <person name="Kirstahler P."/>
            <person name="Guenther M."/>
            <person name="Grumaz C."/>
            <person name="Rupp S."/>
            <person name="Zibek S."/>
            <person name="Sohn K."/>
        </authorList>
    </citation>
    <scope>NUCLEOTIDE SEQUENCE [LARGE SCALE GENOMIC DNA]</scope>
    <source>
        <strain evidence="1 2">IGB-41</strain>
    </source>
</reference>
<dbReference type="EMBL" id="LAQT01000005">
    <property type="protein sequence ID" value="KPC53662.1"/>
    <property type="molecule type" value="Genomic_DNA"/>
</dbReference>
<sequence>MTVAKLPLMPLVVCSTRVCVAARSLALAIALVRPLTLSTEAAPSVALSALINAAPLAAATFSVPSTVTAPVAATRAALPSSAMAPPETASVPVLNTPV</sequence>
<proteinExistence type="predicted"/>
<gene>
    <name evidence="1" type="ORF">WG78_07460</name>
</gene>